<dbReference type="EMBL" id="EF469228">
    <property type="protein sequence ID" value="ABO69711.1"/>
    <property type="molecule type" value="mRNA"/>
</dbReference>
<organism evidence="7">
    <name type="scientific">Triticum aestivum</name>
    <name type="common">Wheat</name>
    <dbReference type="NCBI Taxonomy" id="4565"/>
    <lineage>
        <taxon>Eukaryota</taxon>
        <taxon>Viridiplantae</taxon>
        <taxon>Streptophyta</taxon>
        <taxon>Embryophyta</taxon>
        <taxon>Tracheophyta</taxon>
        <taxon>Spermatophyta</taxon>
        <taxon>Magnoliopsida</taxon>
        <taxon>Liliopsida</taxon>
        <taxon>Poales</taxon>
        <taxon>Poaceae</taxon>
        <taxon>BOP clade</taxon>
        <taxon>Pooideae</taxon>
        <taxon>Triticodae</taxon>
        <taxon>Triticeae</taxon>
        <taxon>Triticinae</taxon>
        <taxon>Triticum</taxon>
    </lineage>
</organism>
<evidence type="ECO:0000256" key="3">
    <source>
        <dbReference type="ARBA" id="ARBA00023125"/>
    </source>
</evidence>
<feature type="domain" description="MBD" evidence="6">
    <location>
        <begin position="1"/>
        <end position="70"/>
    </location>
</feature>
<keyword evidence="4" id="KW-0804">Transcription</keyword>
<evidence type="ECO:0000256" key="1">
    <source>
        <dbReference type="ARBA" id="ARBA00004123"/>
    </source>
</evidence>
<protein>
    <submittedName>
        <fullName evidence="7">MBD5</fullName>
    </submittedName>
</protein>
<evidence type="ECO:0000256" key="5">
    <source>
        <dbReference type="ARBA" id="ARBA00023242"/>
    </source>
</evidence>
<evidence type="ECO:0000313" key="7">
    <source>
        <dbReference type="EMBL" id="ABO69711.1"/>
    </source>
</evidence>
<evidence type="ECO:0000259" key="6">
    <source>
        <dbReference type="PROSITE" id="PS50982"/>
    </source>
</evidence>
<dbReference type="InterPro" id="IPR001739">
    <property type="entry name" value="Methyl_CpG_DNA-bd"/>
</dbReference>
<accession>A4UQN6</accession>
<dbReference type="SUPFAM" id="SSF54171">
    <property type="entry name" value="DNA-binding domain"/>
    <property type="match status" value="1"/>
</dbReference>
<name>A4UQN6_WHEAT</name>
<evidence type="ECO:0000256" key="4">
    <source>
        <dbReference type="ARBA" id="ARBA00023163"/>
    </source>
</evidence>
<dbReference type="GO" id="GO:0005634">
    <property type="term" value="C:nucleus"/>
    <property type="evidence" value="ECO:0007669"/>
    <property type="project" value="UniProtKB-SubCell"/>
</dbReference>
<dbReference type="Pfam" id="PF01429">
    <property type="entry name" value="MBD"/>
    <property type="match status" value="1"/>
</dbReference>
<keyword evidence="2" id="KW-0805">Transcription regulation</keyword>
<dbReference type="PANTHER" id="PTHR12396:SF10">
    <property type="entry name" value="METHYL-CPG-BINDING DOMAIN-CONTAINING PROTEIN 1-RELATED"/>
    <property type="match status" value="1"/>
</dbReference>
<reference evidence="7" key="1">
    <citation type="journal article" date="2008" name="Biochim. Biophys. Acta">
        <title>Isolation and comparative expression analysis of six MBD genes in wheat.</title>
        <authorList>
            <person name="Li Y."/>
            <person name="Meng F."/>
            <person name="Yin J."/>
            <person name="Liu H."/>
            <person name="Si Z."/>
            <person name="Ni Z."/>
            <person name="Sun Q."/>
            <person name="Ren J."/>
            <person name="Niu H."/>
        </authorList>
    </citation>
    <scope>NUCLEOTIDE SEQUENCE</scope>
</reference>
<dbReference type="SMART" id="SM00391">
    <property type="entry name" value="MBD"/>
    <property type="match status" value="1"/>
</dbReference>
<proteinExistence type="evidence at transcript level"/>
<keyword evidence="5" id="KW-0539">Nucleus</keyword>
<dbReference type="PROSITE" id="PS50982">
    <property type="entry name" value="MBD"/>
    <property type="match status" value="1"/>
</dbReference>
<dbReference type="InterPro" id="IPR016177">
    <property type="entry name" value="DNA-bd_dom_sf"/>
</dbReference>
<dbReference type="AlphaFoldDB" id="A4UQN6"/>
<evidence type="ECO:0000256" key="2">
    <source>
        <dbReference type="ARBA" id="ARBA00023015"/>
    </source>
</evidence>
<dbReference type="PANTHER" id="PTHR12396">
    <property type="entry name" value="METHYL-CPG BINDING PROTEIN, MBD"/>
    <property type="match status" value="1"/>
</dbReference>
<keyword evidence="3" id="KW-0238">DNA-binding</keyword>
<dbReference type="Gene3D" id="3.30.890.10">
    <property type="entry name" value="Methyl-cpg-binding Protein 2, Chain A"/>
    <property type="match status" value="1"/>
</dbReference>
<sequence length="90" mass="10080">MDKAGIPCPPPVTERLVIMRRDLSKMDTYYLLPNGKRVRSGGDVEKFLQENPEYRVNLPASKFSFAMPKTVPATVVESSLRRVAKAEGKV</sequence>
<dbReference type="GO" id="GO:0003677">
    <property type="term" value="F:DNA binding"/>
    <property type="evidence" value="ECO:0007669"/>
    <property type="project" value="UniProtKB-KW"/>
</dbReference>
<comment type="subcellular location">
    <subcellularLocation>
        <location evidence="1">Nucleus</location>
    </subcellularLocation>
</comment>